<dbReference type="SUPFAM" id="SSF101898">
    <property type="entry name" value="NHL repeat"/>
    <property type="match status" value="1"/>
</dbReference>
<feature type="coiled-coil region" evidence="5">
    <location>
        <begin position="205"/>
        <end position="268"/>
    </location>
</feature>
<keyword evidence="5" id="KW-0175">Coiled coil</keyword>
<feature type="compositionally biased region" description="Polar residues" evidence="6">
    <location>
        <begin position="320"/>
        <end position="333"/>
    </location>
</feature>
<keyword evidence="1" id="KW-0479">Metal-binding</keyword>
<sequence length="603" mass="69015">MAAAKMLDDIDEKFCQCCVCFEQYKKPRQLQCLHRYCTECLEKMIDTNPHDFKCPLCQEKIDVPNNGVEGFKSDFYMNEILDYIKVKKSLKEDQSLTCGDCSKQTKSSAYCFKCIGFLCEDCHTYHLSRKSLQEHRPHILSLEDIEAKNITLEKLSILKEAPRCQTHPQNQSQLCCKSCANRPICLTCTYGEHRNHEMYDVTELAKSEREKLKRQLKALDEWKDRVYETLSQIKKTKDEIFTNAANYLDESTEKYNETKSSLESSQRNIQRKIKVEEQTVTRKLEENVRHTDMEMARDIEQIRKKYEKIKSNHHTDATKKSNALKTRSKQAQADANAKRKQLALELQKVRTEIESEKREKLLNWKKFSSKINSTVRKFENVTNTAENVLSSQDDWTAAHNIEVICQATEPLIQEMKRDYSSVAKLAIYVGKQQEKGHLCSTEATVVHIDGIKAAGLYINSVACTWNGRIVISGGTSDKKNYISLMDKTGIIVSSKLGTHFNSILFSPGCYCALVNRLKIAVACQEDGIALFGISDGSYLNKHLGDFIRGWSRSKLRVACIATDSVSNSIILGIYNNRNLYVLDESLNNKHTIRLQAIKRGQPI</sequence>
<evidence type="ECO:0000259" key="7">
    <source>
        <dbReference type="PROSITE" id="PS50089"/>
    </source>
</evidence>
<feature type="region of interest" description="Disordered" evidence="6">
    <location>
        <begin position="309"/>
        <end position="336"/>
    </location>
</feature>
<dbReference type="OrthoDB" id="6105938at2759"/>
<proteinExistence type="predicted"/>
<dbReference type="Pfam" id="PF00097">
    <property type="entry name" value="zf-C3HC4"/>
    <property type="match status" value="1"/>
</dbReference>
<dbReference type="CDD" id="cd19757">
    <property type="entry name" value="Bbox1"/>
    <property type="match status" value="1"/>
</dbReference>
<comment type="caution">
    <text evidence="8">The sequence shown here is derived from an EMBL/GenBank/DDBJ whole genome shotgun (WGS) entry which is preliminary data.</text>
</comment>
<keyword evidence="3" id="KW-0862">Zinc</keyword>
<reference evidence="8 9" key="1">
    <citation type="journal article" date="2017" name="PLoS Biol.">
        <title>The sea cucumber genome provides insights into morphological evolution and visceral regeneration.</title>
        <authorList>
            <person name="Zhang X."/>
            <person name="Sun L."/>
            <person name="Yuan J."/>
            <person name="Sun Y."/>
            <person name="Gao Y."/>
            <person name="Zhang L."/>
            <person name="Li S."/>
            <person name="Dai H."/>
            <person name="Hamel J.F."/>
            <person name="Liu C."/>
            <person name="Yu Y."/>
            <person name="Liu S."/>
            <person name="Lin W."/>
            <person name="Guo K."/>
            <person name="Jin S."/>
            <person name="Xu P."/>
            <person name="Storey K.B."/>
            <person name="Huan P."/>
            <person name="Zhang T."/>
            <person name="Zhou Y."/>
            <person name="Zhang J."/>
            <person name="Lin C."/>
            <person name="Li X."/>
            <person name="Xing L."/>
            <person name="Huo D."/>
            <person name="Sun M."/>
            <person name="Wang L."/>
            <person name="Mercier A."/>
            <person name="Li F."/>
            <person name="Yang H."/>
            <person name="Xiang J."/>
        </authorList>
    </citation>
    <scope>NUCLEOTIDE SEQUENCE [LARGE SCALE GENOMIC DNA]</scope>
    <source>
        <strain evidence="8">Shaxun</strain>
        <tissue evidence="8">Muscle</tissue>
    </source>
</reference>
<evidence type="ECO:0000256" key="4">
    <source>
        <dbReference type="PROSITE-ProRule" id="PRU00175"/>
    </source>
</evidence>
<evidence type="ECO:0000313" key="9">
    <source>
        <dbReference type="Proteomes" id="UP000230750"/>
    </source>
</evidence>
<evidence type="ECO:0000313" key="8">
    <source>
        <dbReference type="EMBL" id="PIK39669.1"/>
    </source>
</evidence>
<protein>
    <recommendedName>
        <fullName evidence="7">RING-type domain-containing protein</fullName>
    </recommendedName>
</protein>
<dbReference type="InterPro" id="IPR013083">
    <property type="entry name" value="Znf_RING/FYVE/PHD"/>
</dbReference>
<evidence type="ECO:0000256" key="5">
    <source>
        <dbReference type="SAM" id="Coils"/>
    </source>
</evidence>
<dbReference type="GO" id="GO:0008270">
    <property type="term" value="F:zinc ion binding"/>
    <property type="evidence" value="ECO:0007669"/>
    <property type="project" value="UniProtKB-KW"/>
</dbReference>
<evidence type="ECO:0000256" key="3">
    <source>
        <dbReference type="ARBA" id="ARBA00022833"/>
    </source>
</evidence>
<dbReference type="PANTHER" id="PTHR25462">
    <property type="entry name" value="BONUS, ISOFORM C-RELATED"/>
    <property type="match status" value="1"/>
</dbReference>
<dbReference type="Gene3D" id="3.30.160.60">
    <property type="entry name" value="Classic Zinc Finger"/>
    <property type="match status" value="1"/>
</dbReference>
<dbReference type="PROSITE" id="PS50089">
    <property type="entry name" value="ZF_RING_2"/>
    <property type="match status" value="1"/>
</dbReference>
<dbReference type="STRING" id="307972.A0A2G8JVC5"/>
<dbReference type="EMBL" id="MRZV01001214">
    <property type="protein sequence ID" value="PIK39669.1"/>
    <property type="molecule type" value="Genomic_DNA"/>
</dbReference>
<gene>
    <name evidence="8" type="ORF">BSL78_23487</name>
</gene>
<evidence type="ECO:0000256" key="1">
    <source>
        <dbReference type="ARBA" id="ARBA00022723"/>
    </source>
</evidence>
<organism evidence="8 9">
    <name type="scientific">Stichopus japonicus</name>
    <name type="common">Sea cucumber</name>
    <dbReference type="NCBI Taxonomy" id="307972"/>
    <lineage>
        <taxon>Eukaryota</taxon>
        <taxon>Metazoa</taxon>
        <taxon>Echinodermata</taxon>
        <taxon>Eleutherozoa</taxon>
        <taxon>Echinozoa</taxon>
        <taxon>Holothuroidea</taxon>
        <taxon>Aspidochirotacea</taxon>
        <taxon>Aspidochirotida</taxon>
        <taxon>Stichopodidae</taxon>
        <taxon>Apostichopus</taxon>
    </lineage>
</organism>
<feature type="compositionally biased region" description="Basic and acidic residues" evidence="6">
    <location>
        <begin position="309"/>
        <end position="319"/>
    </location>
</feature>
<dbReference type="SUPFAM" id="SSF57850">
    <property type="entry name" value="RING/U-box"/>
    <property type="match status" value="1"/>
</dbReference>
<dbReference type="InterPro" id="IPR001841">
    <property type="entry name" value="Znf_RING"/>
</dbReference>
<dbReference type="PANTHER" id="PTHR25462:SF296">
    <property type="entry name" value="MEIOTIC P26, ISOFORM F"/>
    <property type="match status" value="1"/>
</dbReference>
<dbReference type="Gene3D" id="3.30.40.10">
    <property type="entry name" value="Zinc/RING finger domain, C3HC4 (zinc finger)"/>
    <property type="match status" value="1"/>
</dbReference>
<evidence type="ECO:0000256" key="2">
    <source>
        <dbReference type="ARBA" id="ARBA00022771"/>
    </source>
</evidence>
<name>A0A2G8JVC5_STIJA</name>
<keyword evidence="2 4" id="KW-0863">Zinc-finger</keyword>
<dbReference type="InterPro" id="IPR018957">
    <property type="entry name" value="Znf_C3HC4_RING-type"/>
</dbReference>
<dbReference type="PROSITE" id="PS00518">
    <property type="entry name" value="ZF_RING_1"/>
    <property type="match status" value="1"/>
</dbReference>
<dbReference type="SMART" id="SM00184">
    <property type="entry name" value="RING"/>
    <property type="match status" value="1"/>
</dbReference>
<accession>A0A2G8JVC5</accession>
<keyword evidence="9" id="KW-1185">Reference proteome</keyword>
<dbReference type="Proteomes" id="UP000230750">
    <property type="component" value="Unassembled WGS sequence"/>
</dbReference>
<dbReference type="SUPFAM" id="SSF57845">
    <property type="entry name" value="B-box zinc-binding domain"/>
    <property type="match status" value="1"/>
</dbReference>
<dbReference type="InterPro" id="IPR017907">
    <property type="entry name" value="Znf_RING_CS"/>
</dbReference>
<feature type="domain" description="RING-type" evidence="7">
    <location>
        <begin position="17"/>
        <end position="58"/>
    </location>
</feature>
<evidence type="ECO:0000256" key="6">
    <source>
        <dbReference type="SAM" id="MobiDB-lite"/>
    </source>
</evidence>
<dbReference type="InterPro" id="IPR047153">
    <property type="entry name" value="TRIM45/56/19-like"/>
</dbReference>
<dbReference type="AlphaFoldDB" id="A0A2G8JVC5"/>